<evidence type="ECO:0000313" key="1">
    <source>
        <dbReference type="EMBL" id="CCQ43259.1"/>
    </source>
</evidence>
<proteinExistence type="predicted"/>
<protein>
    <submittedName>
        <fullName evidence="1">Alternative protein CDC25B</fullName>
    </submittedName>
</protein>
<dbReference type="OrthoDB" id="26523at2759"/>
<sequence>MEGWMDGWMAVDGRGCAVPCIPKPGGSVLLSMTACSRNICVPICVDKNIYT</sequence>
<accession>L8E819</accession>
<reference evidence="1" key="1">
    <citation type="journal article" date="2013" name="PLoS ONE">
        <title>Direct detection of alternative open reading frames translation products in human significantly expands the proteome.</title>
        <authorList>
            <person name="Vanderperre B."/>
            <person name="Lucier J.-F."/>
            <person name="Motard J."/>
            <person name="Tremblay G."/>
            <person name="Vanderperre S."/>
            <person name="Wisztorski M."/>
            <person name="Salzet M."/>
            <person name="Boisvert F.-M."/>
            <person name="Roucou X."/>
        </authorList>
    </citation>
    <scope>NUCLEOTIDE SEQUENCE</scope>
</reference>
<dbReference type="AlphaFoldDB" id="L8E819"/>
<dbReference type="ChiTaRS" id="CDC25B">
    <property type="organism name" value="human"/>
</dbReference>
<gene>
    <name evidence="1" type="primary">CDC25B</name>
</gene>
<dbReference type="EMBL" id="HF583762">
    <property type="protein sequence ID" value="CCQ43259.1"/>
    <property type="molecule type" value="Genomic_DNA"/>
</dbReference>
<name>L8E819_HUMAN</name>
<organism evidence="1">
    <name type="scientific">Homo sapiens</name>
    <name type="common">Human</name>
    <dbReference type="NCBI Taxonomy" id="9606"/>
    <lineage>
        <taxon>Eukaryota</taxon>
        <taxon>Metazoa</taxon>
        <taxon>Chordata</taxon>
        <taxon>Craniata</taxon>
        <taxon>Vertebrata</taxon>
        <taxon>Euteleostomi</taxon>
        <taxon>Mammalia</taxon>
        <taxon>Eutheria</taxon>
        <taxon>Euarchontoglires</taxon>
        <taxon>Primates</taxon>
        <taxon>Haplorrhini</taxon>
        <taxon>Catarrhini</taxon>
        <taxon>Hominidae</taxon>
        <taxon>Homo</taxon>
    </lineage>
</organism>